<dbReference type="Proteomes" id="UP001267638">
    <property type="component" value="Unassembled WGS sequence"/>
</dbReference>
<keyword evidence="2" id="KW-1185">Reference proteome</keyword>
<sequence length="101" mass="11288">MQQSIIEESRKIASRFLEANGQAHNAAIVSEGRGDDFSEVQAILFVLREQSDRMTRYEQALACYSDEGFWEDASAGSLAEHDQGDMARNVLSGRTPFRDVC</sequence>
<protein>
    <submittedName>
        <fullName evidence="1">Uncharacterized protein</fullName>
    </submittedName>
</protein>
<reference evidence="1 2" key="1">
    <citation type="submission" date="2023-07" db="EMBL/GenBank/DDBJ databases">
        <title>Sorghum-associated microbial communities from plants grown in Nebraska, USA.</title>
        <authorList>
            <person name="Schachtman D."/>
        </authorList>
    </citation>
    <scope>NUCLEOTIDE SEQUENCE [LARGE SCALE GENOMIC DNA]</scope>
    <source>
        <strain evidence="1 2">4256</strain>
    </source>
</reference>
<name>A0ABU1X4V2_SPHXE</name>
<evidence type="ECO:0000313" key="2">
    <source>
        <dbReference type="Proteomes" id="UP001267638"/>
    </source>
</evidence>
<evidence type="ECO:0000313" key="1">
    <source>
        <dbReference type="EMBL" id="MDR7156166.1"/>
    </source>
</evidence>
<accession>A0ABU1X4V2</accession>
<comment type="caution">
    <text evidence="1">The sequence shown here is derived from an EMBL/GenBank/DDBJ whole genome shotgun (WGS) entry which is preliminary data.</text>
</comment>
<dbReference type="RefSeq" id="WP_310226138.1">
    <property type="nucleotide sequence ID" value="NZ_JAVDWV010000013.1"/>
</dbReference>
<organism evidence="1 2">
    <name type="scientific">Sphingobium xenophagum</name>
    <dbReference type="NCBI Taxonomy" id="121428"/>
    <lineage>
        <taxon>Bacteria</taxon>
        <taxon>Pseudomonadati</taxon>
        <taxon>Pseudomonadota</taxon>
        <taxon>Alphaproteobacteria</taxon>
        <taxon>Sphingomonadales</taxon>
        <taxon>Sphingomonadaceae</taxon>
        <taxon>Sphingobium</taxon>
    </lineage>
</organism>
<gene>
    <name evidence="1" type="ORF">J2W40_003004</name>
</gene>
<proteinExistence type="predicted"/>
<dbReference type="EMBL" id="JAVDWV010000013">
    <property type="protein sequence ID" value="MDR7156166.1"/>
    <property type="molecule type" value="Genomic_DNA"/>
</dbReference>